<feature type="signal peptide" evidence="1">
    <location>
        <begin position="1"/>
        <end position="21"/>
    </location>
</feature>
<accession>A0A914WPL2</accession>
<keyword evidence="1" id="KW-0732">Signal</keyword>
<protein>
    <submittedName>
        <fullName evidence="3">Uncharacterized protein</fullName>
    </submittedName>
</protein>
<dbReference type="AlphaFoldDB" id="A0A914WPL2"/>
<dbReference type="WBParaSite" id="PSAMB.scaffold4685size13869.g24908.t1">
    <property type="protein sequence ID" value="PSAMB.scaffold4685size13869.g24908.t1"/>
    <property type="gene ID" value="PSAMB.scaffold4685size13869.g24908"/>
</dbReference>
<evidence type="ECO:0000313" key="3">
    <source>
        <dbReference type="WBParaSite" id="PSAMB.scaffold4685size13869.g24908.t1"/>
    </source>
</evidence>
<proteinExistence type="predicted"/>
<keyword evidence="2" id="KW-1185">Reference proteome</keyword>
<feature type="chain" id="PRO_5038056546" evidence="1">
    <location>
        <begin position="22"/>
        <end position="162"/>
    </location>
</feature>
<evidence type="ECO:0000313" key="2">
    <source>
        <dbReference type="Proteomes" id="UP000887566"/>
    </source>
</evidence>
<sequence length="162" mass="17765">MKSSTGLFCLLFVFCTTAIFAQDEGDWPATNETDIESLRFGESPAFDEHFDTVEGESENEIEEGSVPVEIAETNSTSVPVEIAETNSTSVASPAAPVAAFDDAEVPNAVKDELAEGRRSPTATQKKIRFKKRICKKSHYSSDNVKQVRLRKRAGCDDEKKKG</sequence>
<dbReference type="Proteomes" id="UP000887566">
    <property type="component" value="Unplaced"/>
</dbReference>
<evidence type="ECO:0000256" key="1">
    <source>
        <dbReference type="SAM" id="SignalP"/>
    </source>
</evidence>
<name>A0A914WPL2_9BILA</name>
<reference evidence="3" key="1">
    <citation type="submission" date="2022-11" db="UniProtKB">
        <authorList>
            <consortium name="WormBaseParasite"/>
        </authorList>
    </citation>
    <scope>IDENTIFICATION</scope>
</reference>
<organism evidence="2 3">
    <name type="scientific">Plectus sambesii</name>
    <dbReference type="NCBI Taxonomy" id="2011161"/>
    <lineage>
        <taxon>Eukaryota</taxon>
        <taxon>Metazoa</taxon>
        <taxon>Ecdysozoa</taxon>
        <taxon>Nematoda</taxon>
        <taxon>Chromadorea</taxon>
        <taxon>Plectida</taxon>
        <taxon>Plectina</taxon>
        <taxon>Plectoidea</taxon>
        <taxon>Plectidae</taxon>
        <taxon>Plectus</taxon>
    </lineage>
</organism>